<dbReference type="EMBL" id="VNJK01000004">
    <property type="protein sequence ID" value="TVX87270.1"/>
    <property type="molecule type" value="Genomic_DNA"/>
</dbReference>
<dbReference type="GO" id="GO:0005737">
    <property type="term" value="C:cytoplasm"/>
    <property type="evidence" value="ECO:0007669"/>
    <property type="project" value="TreeGrafter"/>
</dbReference>
<evidence type="ECO:0000256" key="9">
    <source>
        <dbReference type="PIRSR" id="PIRSR001500-2"/>
    </source>
</evidence>
<dbReference type="AlphaFoldDB" id="A0A559IID2"/>
<dbReference type="PIRSF" id="PIRSF001500">
    <property type="entry name" value="Chor_mut_pdt_Ppr"/>
    <property type="match status" value="1"/>
</dbReference>
<dbReference type="PANTHER" id="PTHR21022">
    <property type="entry name" value="PREPHENATE DEHYDRATASE P PROTEIN"/>
    <property type="match status" value="1"/>
</dbReference>
<evidence type="ECO:0000256" key="10">
    <source>
        <dbReference type="RuleBase" id="RU361254"/>
    </source>
</evidence>
<dbReference type="SUPFAM" id="SSF55021">
    <property type="entry name" value="ACT-like"/>
    <property type="match status" value="1"/>
</dbReference>
<feature type="site" description="Essential for prephenate dehydratase activity" evidence="9">
    <location>
        <position position="177"/>
    </location>
</feature>
<evidence type="ECO:0000256" key="2">
    <source>
        <dbReference type="ARBA" id="ARBA00013147"/>
    </source>
</evidence>
<feature type="domain" description="Prephenate dehydratase" evidence="11">
    <location>
        <begin position="2"/>
        <end position="184"/>
    </location>
</feature>
<dbReference type="InterPro" id="IPR001086">
    <property type="entry name" value="Preph_deHydtase"/>
</dbReference>
<dbReference type="RefSeq" id="WP_144994188.1">
    <property type="nucleotide sequence ID" value="NZ_VNJK01000004.1"/>
</dbReference>
<evidence type="ECO:0000256" key="1">
    <source>
        <dbReference type="ARBA" id="ARBA00004741"/>
    </source>
</evidence>
<dbReference type="CDD" id="cd04905">
    <property type="entry name" value="ACT_CM-PDT"/>
    <property type="match status" value="1"/>
</dbReference>
<organism evidence="13 14">
    <name type="scientific">Paenibacillus agilis</name>
    <dbReference type="NCBI Taxonomy" id="3020863"/>
    <lineage>
        <taxon>Bacteria</taxon>
        <taxon>Bacillati</taxon>
        <taxon>Bacillota</taxon>
        <taxon>Bacilli</taxon>
        <taxon>Bacillales</taxon>
        <taxon>Paenibacillaceae</taxon>
        <taxon>Paenibacillus</taxon>
    </lineage>
</organism>
<evidence type="ECO:0000259" key="11">
    <source>
        <dbReference type="PROSITE" id="PS51171"/>
    </source>
</evidence>
<keyword evidence="4 10" id="KW-0028">Amino-acid biosynthesis</keyword>
<dbReference type="GO" id="GO:0009094">
    <property type="term" value="P:L-phenylalanine biosynthetic process"/>
    <property type="evidence" value="ECO:0007669"/>
    <property type="project" value="UniProtKB-UniPathway"/>
</dbReference>
<dbReference type="PROSITE" id="PS00858">
    <property type="entry name" value="PREPHENATE_DEHYDR_2"/>
    <property type="match status" value="1"/>
</dbReference>
<keyword evidence="7 10" id="KW-0456">Lyase</keyword>
<dbReference type="EC" id="4.2.1.51" evidence="2 10"/>
<dbReference type="Proteomes" id="UP000318102">
    <property type="component" value="Unassembled WGS sequence"/>
</dbReference>
<dbReference type="PROSITE" id="PS51671">
    <property type="entry name" value="ACT"/>
    <property type="match status" value="1"/>
</dbReference>
<evidence type="ECO:0000256" key="8">
    <source>
        <dbReference type="ARBA" id="ARBA00047848"/>
    </source>
</evidence>
<comment type="pathway">
    <text evidence="1 10">Amino-acid biosynthesis; L-phenylalanine biosynthesis; phenylpyruvate from prephenate: step 1/1.</text>
</comment>
<dbReference type="Pfam" id="PF00800">
    <property type="entry name" value="PDT"/>
    <property type="match status" value="1"/>
</dbReference>
<dbReference type="PROSITE" id="PS00857">
    <property type="entry name" value="PREPHENATE_DEHYDR_1"/>
    <property type="match status" value="1"/>
</dbReference>
<sequence>MARIALLPQGSVSHEAAVHLLGDHHQYHHFKLISEVFMAVVNKEADYAVIPIENTIEGSVNLHLDWIVHEVDLPFQAEWVYPSIQHLIGRGVEGTEDYSSIKKVLSHPVAMAQCQQFLRKHLPQVVQEHVSSTSEAVRLVKEHPEEKWAAIGTRLGAQTFGLNVLASEVMDHHNNYTRFILLGSHPIELAETTTHKTTILVTLPEDFPGALHQVLSAFAWRRINLSRIESRPTKLQLGNYYFYIDLQMALDSVLLPSAFAEIEALGCQVRILGTYPTYAYSTSQREEPHHSEV</sequence>
<dbReference type="InterPro" id="IPR045865">
    <property type="entry name" value="ACT-like_dom_sf"/>
</dbReference>
<dbReference type="Gene3D" id="3.30.70.260">
    <property type="match status" value="1"/>
</dbReference>
<comment type="catalytic activity">
    <reaction evidence="8 10">
        <text>prephenate + H(+) = 3-phenylpyruvate + CO2 + H2O</text>
        <dbReference type="Rhea" id="RHEA:21648"/>
        <dbReference type="ChEBI" id="CHEBI:15377"/>
        <dbReference type="ChEBI" id="CHEBI:15378"/>
        <dbReference type="ChEBI" id="CHEBI:16526"/>
        <dbReference type="ChEBI" id="CHEBI:18005"/>
        <dbReference type="ChEBI" id="CHEBI:29934"/>
        <dbReference type="EC" id="4.2.1.51"/>
    </reaction>
</comment>
<dbReference type="GO" id="GO:0004664">
    <property type="term" value="F:prephenate dehydratase activity"/>
    <property type="evidence" value="ECO:0007669"/>
    <property type="project" value="UniProtKB-UniRule"/>
</dbReference>
<dbReference type="InterPro" id="IPR018528">
    <property type="entry name" value="Preph_deHydtase_CS"/>
</dbReference>
<proteinExistence type="predicted"/>
<evidence type="ECO:0000256" key="6">
    <source>
        <dbReference type="ARBA" id="ARBA00023222"/>
    </source>
</evidence>
<feature type="domain" description="ACT" evidence="12">
    <location>
        <begin position="199"/>
        <end position="276"/>
    </location>
</feature>
<reference evidence="13 14" key="1">
    <citation type="submission" date="2019-07" db="EMBL/GenBank/DDBJ databases">
        <authorList>
            <person name="Kim J."/>
        </authorList>
    </citation>
    <scope>NUCLEOTIDE SEQUENCE [LARGE SCALE GENOMIC DNA]</scope>
    <source>
        <strain evidence="13 14">N4</strain>
    </source>
</reference>
<dbReference type="NCBIfam" id="NF008865">
    <property type="entry name" value="PRK11898.1"/>
    <property type="match status" value="1"/>
</dbReference>
<gene>
    <name evidence="10 13" type="primary">pheA</name>
    <name evidence="13" type="ORF">FPZ44_22595</name>
</gene>
<evidence type="ECO:0000313" key="13">
    <source>
        <dbReference type="EMBL" id="TVX87270.1"/>
    </source>
</evidence>
<dbReference type="UniPathway" id="UPA00121">
    <property type="reaction ID" value="UER00345"/>
</dbReference>
<dbReference type="FunFam" id="3.30.70.260:FF:000012">
    <property type="entry name" value="Prephenate dehydratase"/>
    <property type="match status" value="1"/>
</dbReference>
<dbReference type="CDD" id="cd13633">
    <property type="entry name" value="PBP2_Sa-PDT_like"/>
    <property type="match status" value="1"/>
</dbReference>
<evidence type="ECO:0000256" key="5">
    <source>
        <dbReference type="ARBA" id="ARBA00023141"/>
    </source>
</evidence>
<dbReference type="SUPFAM" id="SSF53850">
    <property type="entry name" value="Periplasmic binding protein-like II"/>
    <property type="match status" value="1"/>
</dbReference>
<keyword evidence="6 10" id="KW-0584">Phenylalanine biosynthesis</keyword>
<evidence type="ECO:0000256" key="3">
    <source>
        <dbReference type="ARBA" id="ARBA00021872"/>
    </source>
</evidence>
<evidence type="ECO:0000256" key="4">
    <source>
        <dbReference type="ARBA" id="ARBA00022605"/>
    </source>
</evidence>
<comment type="caution">
    <text evidence="13">The sequence shown here is derived from an EMBL/GenBank/DDBJ whole genome shotgun (WGS) entry which is preliminary data.</text>
</comment>
<protein>
    <recommendedName>
        <fullName evidence="3 10">Prephenate dehydratase</fullName>
        <shortName evidence="10">PDT</shortName>
        <ecNumber evidence="2 10">4.2.1.51</ecNumber>
    </recommendedName>
</protein>
<keyword evidence="14" id="KW-1185">Reference proteome</keyword>
<accession>A0A559IID2</accession>
<dbReference type="Pfam" id="PF01842">
    <property type="entry name" value="ACT"/>
    <property type="match status" value="1"/>
</dbReference>
<dbReference type="FunFam" id="3.40.190.10:FF:000034">
    <property type="entry name" value="Chorismate mutase/prephenate dehydratase"/>
    <property type="match status" value="1"/>
</dbReference>
<dbReference type="PROSITE" id="PS51171">
    <property type="entry name" value="PREPHENATE_DEHYDR_3"/>
    <property type="match status" value="1"/>
</dbReference>
<dbReference type="OrthoDB" id="9802281at2"/>
<evidence type="ECO:0000259" key="12">
    <source>
        <dbReference type="PROSITE" id="PS51671"/>
    </source>
</evidence>
<dbReference type="InterPro" id="IPR008242">
    <property type="entry name" value="Chor_mutase/pphenate_deHydtase"/>
</dbReference>
<name>A0A559IID2_9BACL</name>
<dbReference type="InterPro" id="IPR002912">
    <property type="entry name" value="ACT_dom"/>
</dbReference>
<dbReference type="PANTHER" id="PTHR21022:SF19">
    <property type="entry name" value="PREPHENATE DEHYDRATASE-RELATED"/>
    <property type="match status" value="1"/>
</dbReference>
<evidence type="ECO:0000313" key="14">
    <source>
        <dbReference type="Proteomes" id="UP000318102"/>
    </source>
</evidence>
<dbReference type="Gene3D" id="3.40.190.10">
    <property type="entry name" value="Periplasmic binding protein-like II"/>
    <property type="match status" value="2"/>
</dbReference>
<keyword evidence="5 10" id="KW-0057">Aromatic amino acid biosynthesis</keyword>
<evidence type="ECO:0000256" key="7">
    <source>
        <dbReference type="ARBA" id="ARBA00023239"/>
    </source>
</evidence>